<dbReference type="InterPro" id="IPR037160">
    <property type="entry name" value="DNA_Pol_thumb_sf"/>
</dbReference>
<evidence type="ECO:0000256" key="1">
    <source>
        <dbReference type="ARBA" id="ARBA00022679"/>
    </source>
</evidence>
<dbReference type="Gene3D" id="3.30.210.10">
    <property type="entry name" value="DNA polymerase, thumb domain"/>
    <property type="match status" value="1"/>
</dbReference>
<keyword evidence="2" id="KW-0548">Nucleotidyltransferase</keyword>
<dbReference type="Gene3D" id="3.30.460.10">
    <property type="entry name" value="Beta Polymerase, domain 2"/>
    <property type="match status" value="1"/>
</dbReference>
<dbReference type="GO" id="GO:0003677">
    <property type="term" value="F:DNA binding"/>
    <property type="evidence" value="ECO:0007669"/>
    <property type="project" value="InterPro"/>
</dbReference>
<dbReference type="PRINTS" id="PR00870">
    <property type="entry name" value="DNAPOLXBETA"/>
</dbReference>
<dbReference type="EMBL" id="LAZR01050392">
    <property type="protein sequence ID" value="KKK87460.1"/>
    <property type="molecule type" value="Genomic_DNA"/>
</dbReference>
<evidence type="ECO:0000313" key="4">
    <source>
        <dbReference type="EMBL" id="KKK87460.1"/>
    </source>
</evidence>
<sequence>MELAQAQKTADSALGRFRPYCSQIEIAGSVRRARRFVNDIDIVLIPTDRNAVGRVLMEMAVESTGSPKPEMAGPKIARVMHQGIRLDIYYATPETFATLLLIRTGSKRHNAHLAGRAKEKGWRLAASGDGLFDADDQRIAGDTEASIFEALGLPYKEPGKRE</sequence>
<dbReference type="SUPFAM" id="SSF81301">
    <property type="entry name" value="Nucleotidyltransferase"/>
    <property type="match status" value="1"/>
</dbReference>
<dbReference type="GO" id="GO:0006303">
    <property type="term" value="P:double-strand break repair via nonhomologous end joining"/>
    <property type="evidence" value="ECO:0007669"/>
    <property type="project" value="TreeGrafter"/>
</dbReference>
<dbReference type="InterPro" id="IPR043519">
    <property type="entry name" value="NT_sf"/>
</dbReference>
<dbReference type="GO" id="GO:0003887">
    <property type="term" value="F:DNA-directed DNA polymerase activity"/>
    <property type="evidence" value="ECO:0007669"/>
    <property type="project" value="InterPro"/>
</dbReference>
<feature type="domain" description="DNA polymerase beta thumb" evidence="3">
    <location>
        <begin position="100"/>
        <end position="162"/>
    </location>
</feature>
<reference evidence="4" key="1">
    <citation type="journal article" date="2015" name="Nature">
        <title>Complex archaea that bridge the gap between prokaryotes and eukaryotes.</title>
        <authorList>
            <person name="Spang A."/>
            <person name="Saw J.H."/>
            <person name="Jorgensen S.L."/>
            <person name="Zaremba-Niedzwiedzka K."/>
            <person name="Martijn J."/>
            <person name="Lind A.E."/>
            <person name="van Eijk R."/>
            <person name="Schleper C."/>
            <person name="Guy L."/>
            <person name="Ettema T.J."/>
        </authorList>
    </citation>
    <scope>NUCLEOTIDE SEQUENCE</scope>
</reference>
<organism evidence="4">
    <name type="scientific">marine sediment metagenome</name>
    <dbReference type="NCBI Taxonomy" id="412755"/>
    <lineage>
        <taxon>unclassified sequences</taxon>
        <taxon>metagenomes</taxon>
        <taxon>ecological metagenomes</taxon>
    </lineage>
</organism>
<dbReference type="InterPro" id="IPR029398">
    <property type="entry name" value="PolB_thumb"/>
</dbReference>
<evidence type="ECO:0000256" key="2">
    <source>
        <dbReference type="ARBA" id="ARBA00022695"/>
    </source>
</evidence>
<name>A0A0F8ZNA8_9ZZZZ</name>
<dbReference type="PANTHER" id="PTHR11276:SF28">
    <property type="entry name" value="DNA POLYMERASE LAMBDA"/>
    <property type="match status" value="1"/>
</dbReference>
<dbReference type="PANTHER" id="PTHR11276">
    <property type="entry name" value="DNA POLYMERASE TYPE-X FAMILY MEMBER"/>
    <property type="match status" value="1"/>
</dbReference>
<evidence type="ECO:0000259" key="3">
    <source>
        <dbReference type="Pfam" id="PF14791"/>
    </source>
</evidence>
<dbReference type="PRINTS" id="PR00869">
    <property type="entry name" value="DNAPOLX"/>
</dbReference>
<keyword evidence="1" id="KW-0808">Transferase</keyword>
<proteinExistence type="predicted"/>
<accession>A0A0F8ZNA8</accession>
<dbReference type="InterPro" id="IPR022312">
    <property type="entry name" value="DNA_pol_X"/>
</dbReference>
<gene>
    <name evidence="4" type="ORF">LCGC14_2753020</name>
</gene>
<dbReference type="InterPro" id="IPR002008">
    <property type="entry name" value="DNA_pol_X_beta-like"/>
</dbReference>
<dbReference type="GO" id="GO:0005634">
    <property type="term" value="C:nucleus"/>
    <property type="evidence" value="ECO:0007669"/>
    <property type="project" value="TreeGrafter"/>
</dbReference>
<protein>
    <recommendedName>
        <fullName evidence="3">DNA polymerase beta thumb domain-containing protein</fullName>
    </recommendedName>
</protein>
<comment type="caution">
    <text evidence="4">The sequence shown here is derived from an EMBL/GenBank/DDBJ whole genome shotgun (WGS) entry which is preliminary data.</text>
</comment>
<dbReference type="AlphaFoldDB" id="A0A0F8ZNA8"/>
<dbReference type="Pfam" id="PF14791">
    <property type="entry name" value="DNA_pol_B_thumb"/>
    <property type="match status" value="1"/>
</dbReference>